<dbReference type="Gene3D" id="2.30.29.30">
    <property type="entry name" value="Pleckstrin-homology domain (PH domain)/Phosphotyrosine-binding domain (PTB)"/>
    <property type="match status" value="1"/>
</dbReference>
<feature type="region of interest" description="Disordered" evidence="8">
    <location>
        <begin position="96"/>
        <end position="147"/>
    </location>
</feature>
<dbReference type="InterPro" id="IPR006020">
    <property type="entry name" value="PTB/PI_dom"/>
</dbReference>
<gene>
    <name evidence="10" type="ORF">QTO34_002740</name>
</gene>
<accession>A0AA40LKW3</accession>
<feature type="domain" description="PID" evidence="9">
    <location>
        <begin position="299"/>
        <end position="359"/>
    </location>
</feature>
<dbReference type="InterPro" id="IPR039112">
    <property type="entry name" value="PID1"/>
</dbReference>
<feature type="region of interest" description="Disordered" evidence="8">
    <location>
        <begin position="1"/>
        <end position="80"/>
    </location>
</feature>
<dbReference type="PROSITE" id="PS01179">
    <property type="entry name" value="PID"/>
    <property type="match status" value="1"/>
</dbReference>
<evidence type="ECO:0000256" key="6">
    <source>
        <dbReference type="ARBA" id="ARBA00074517"/>
    </source>
</evidence>
<organism evidence="10 11">
    <name type="scientific">Cnephaeus nilssonii</name>
    <name type="common">Northern bat</name>
    <name type="synonym">Eptesicus nilssonii</name>
    <dbReference type="NCBI Taxonomy" id="3371016"/>
    <lineage>
        <taxon>Eukaryota</taxon>
        <taxon>Metazoa</taxon>
        <taxon>Chordata</taxon>
        <taxon>Craniata</taxon>
        <taxon>Vertebrata</taxon>
        <taxon>Euteleostomi</taxon>
        <taxon>Mammalia</taxon>
        <taxon>Eutheria</taxon>
        <taxon>Laurasiatheria</taxon>
        <taxon>Chiroptera</taxon>
        <taxon>Yangochiroptera</taxon>
        <taxon>Vespertilionidae</taxon>
        <taxon>Cnephaeus</taxon>
    </lineage>
</organism>
<dbReference type="GO" id="GO:2000377">
    <property type="term" value="P:regulation of reactive oxygen species metabolic process"/>
    <property type="evidence" value="ECO:0007669"/>
    <property type="project" value="TreeGrafter"/>
</dbReference>
<dbReference type="GO" id="GO:0042127">
    <property type="term" value="P:regulation of cell population proliferation"/>
    <property type="evidence" value="ECO:0007669"/>
    <property type="project" value="InterPro"/>
</dbReference>
<protein>
    <recommendedName>
        <fullName evidence="6">PTB-containing, cubilin and LRP1-interacting protein</fullName>
    </recommendedName>
    <alternativeName>
        <fullName evidence="7">Phosphotyrosine interaction domain-containing protein 1</fullName>
    </alternativeName>
</protein>
<evidence type="ECO:0000256" key="8">
    <source>
        <dbReference type="SAM" id="MobiDB-lite"/>
    </source>
</evidence>
<evidence type="ECO:0000256" key="3">
    <source>
        <dbReference type="ARBA" id="ARBA00022553"/>
    </source>
</evidence>
<dbReference type="PANTHER" id="PTHR16265">
    <property type="entry name" value="PTB-CONTAINING, CUBILIN AND LRP1-INTERACTING PROTEIN"/>
    <property type="match status" value="1"/>
</dbReference>
<evidence type="ECO:0000256" key="4">
    <source>
        <dbReference type="ARBA" id="ARBA00054486"/>
    </source>
</evidence>
<dbReference type="EMBL" id="JAULJE010000012">
    <property type="protein sequence ID" value="KAK1336705.1"/>
    <property type="molecule type" value="Genomic_DNA"/>
</dbReference>
<dbReference type="GO" id="GO:2001169">
    <property type="term" value="P:regulation of ATP biosynthetic process"/>
    <property type="evidence" value="ECO:0007669"/>
    <property type="project" value="UniProtKB-ARBA"/>
</dbReference>
<reference evidence="10" key="1">
    <citation type="submission" date="2023-06" db="EMBL/GenBank/DDBJ databases">
        <title>Reference genome for the Northern bat (Eptesicus nilssonii), a most northern bat species.</title>
        <authorList>
            <person name="Laine V.N."/>
            <person name="Pulliainen A.T."/>
            <person name="Lilley T.M."/>
        </authorList>
    </citation>
    <scope>NUCLEOTIDE SEQUENCE</scope>
    <source>
        <strain evidence="10">BLF_Eptnil</strain>
        <tissue evidence="10">Kidney</tissue>
    </source>
</reference>
<evidence type="ECO:0000313" key="11">
    <source>
        <dbReference type="Proteomes" id="UP001177744"/>
    </source>
</evidence>
<feature type="compositionally biased region" description="Basic and acidic residues" evidence="8">
    <location>
        <begin position="38"/>
        <end position="51"/>
    </location>
</feature>
<keyword evidence="3" id="KW-0597">Phosphoprotein</keyword>
<dbReference type="PANTHER" id="PTHR16265:SF1">
    <property type="entry name" value="PTB-CONTAINING, CUBILIN AND LRP1-INTERACTING PROTEIN"/>
    <property type="match status" value="1"/>
</dbReference>
<comment type="subcellular location">
    <subcellularLocation>
        <location evidence="1">Cytoplasm</location>
    </subcellularLocation>
</comment>
<proteinExistence type="predicted"/>
<evidence type="ECO:0000256" key="7">
    <source>
        <dbReference type="ARBA" id="ARBA00078516"/>
    </source>
</evidence>
<evidence type="ECO:0000313" key="10">
    <source>
        <dbReference type="EMBL" id="KAK1336705.1"/>
    </source>
</evidence>
<dbReference type="GO" id="GO:0046627">
    <property type="term" value="P:negative regulation of insulin receptor signaling pathway"/>
    <property type="evidence" value="ECO:0007669"/>
    <property type="project" value="InterPro"/>
</dbReference>
<dbReference type="CDD" id="cd13167">
    <property type="entry name" value="PTB_P-CLI1"/>
    <property type="match status" value="1"/>
</dbReference>
<comment type="subunit">
    <text evidence="5">Found in a complex with PID1/PCLI1, LRP1 and CUBNI. Interacts with LRP1 and CUBN.</text>
</comment>
<dbReference type="InterPro" id="IPR039114">
    <property type="entry name" value="PID1_PTB"/>
</dbReference>
<dbReference type="GO" id="GO:0009891">
    <property type="term" value="P:positive regulation of biosynthetic process"/>
    <property type="evidence" value="ECO:0007669"/>
    <property type="project" value="UniProtKB-ARBA"/>
</dbReference>
<dbReference type="Proteomes" id="UP001177744">
    <property type="component" value="Unassembled WGS sequence"/>
</dbReference>
<dbReference type="SMART" id="SM00462">
    <property type="entry name" value="PTB"/>
    <property type="match status" value="1"/>
</dbReference>
<dbReference type="InterPro" id="IPR011993">
    <property type="entry name" value="PH-like_dom_sf"/>
</dbReference>
<keyword evidence="11" id="KW-1185">Reference proteome</keyword>
<dbReference type="GO" id="GO:0005737">
    <property type="term" value="C:cytoplasm"/>
    <property type="evidence" value="ECO:0007669"/>
    <property type="project" value="UniProtKB-SubCell"/>
</dbReference>
<sequence length="598" mass="65857">MGPATPPRGANGPRHPGEWRHGSGHAPPGCRSPGHAPRGADRPRHPGERRHGSGHAPRGADRPATPLGCRSPQAPPGVAASAWPLGTAILIVSRADMPPGVPPPASCRPNRGHSGGLSEASAKPEASKGLVHQRTGSQLPRDRKRKPHFQTMLKSKLNVLTLKKEPLPAVIFHEPEAIELCTTTPLMKSRTHSGCKRLLEQRPGPTGSSMNSDELQLSKVGFHDLALLVTYLGKVPTTGMQFFSGCTEKPVIELWKKHTLAREDIFPANVLLEIRPFQVCLHHLDHKGEATVHMDTFQVARIAYCTADHNVSPNIFAWVYREINDDLSYQMDCHAVECESKLEAKKLAHAMMEAFKKTFHSMKSDGRIHRNSSSEEISHYSCDLSHVSPQKDRRGGAGLWVARVADWAGGMLSSHCQWWRELSVCAMAVLRHRRGLWGSEPTSCCGPSKAWELGACPLRHQAFQKPPLRRRLLKALCTRGQAPRSPAIESGELCVRSGTSGPPAIKSREQAASSVRGAVPYILSLFAVELGACPLVHQAFQKPPARQRLLKGLVPEQTGTQLPHFDDPRWGSHCWRRRVEQRGLPRMRGATDTWLPCR</sequence>
<dbReference type="SUPFAM" id="SSF50729">
    <property type="entry name" value="PH domain-like"/>
    <property type="match status" value="1"/>
</dbReference>
<name>A0AA40LKW3_CNENI</name>
<dbReference type="Pfam" id="PF14719">
    <property type="entry name" value="PID_2"/>
    <property type="match status" value="1"/>
</dbReference>
<dbReference type="GO" id="GO:0045935">
    <property type="term" value="P:positive regulation of nucleobase-containing compound metabolic process"/>
    <property type="evidence" value="ECO:0007669"/>
    <property type="project" value="UniProtKB-ARBA"/>
</dbReference>
<evidence type="ECO:0000256" key="1">
    <source>
        <dbReference type="ARBA" id="ARBA00004496"/>
    </source>
</evidence>
<evidence type="ECO:0000256" key="5">
    <source>
        <dbReference type="ARBA" id="ARBA00064897"/>
    </source>
</evidence>
<evidence type="ECO:0000259" key="9">
    <source>
        <dbReference type="PROSITE" id="PS01179"/>
    </source>
</evidence>
<dbReference type="AlphaFoldDB" id="A0AA40LKW3"/>
<keyword evidence="2" id="KW-0963">Cytoplasm</keyword>
<comment type="caution">
    <text evidence="10">The sequence shown here is derived from an EMBL/GenBank/DDBJ whole genome shotgun (WGS) entry which is preliminary data.</text>
</comment>
<evidence type="ECO:0000256" key="2">
    <source>
        <dbReference type="ARBA" id="ARBA00022490"/>
    </source>
</evidence>
<dbReference type="GO" id="GO:0051881">
    <property type="term" value="P:regulation of mitochondrial membrane potential"/>
    <property type="evidence" value="ECO:0007669"/>
    <property type="project" value="InterPro"/>
</dbReference>
<dbReference type="GO" id="GO:0046325">
    <property type="term" value="P:negative regulation of D-glucose import"/>
    <property type="evidence" value="ECO:0007669"/>
    <property type="project" value="UniProtKB-ARBA"/>
</dbReference>
<dbReference type="FunFam" id="2.30.29.30:FF:000156">
    <property type="entry name" value="PTB-containing, cubilin and LRP1-interacting protein"/>
    <property type="match status" value="1"/>
</dbReference>
<comment type="function">
    <text evidence="4">Increases proliferation of preadipocytes without affecting adipocytic differentiation.</text>
</comment>